<evidence type="ECO:0000313" key="3">
    <source>
        <dbReference type="Proteomes" id="UP001341840"/>
    </source>
</evidence>
<gene>
    <name evidence="2" type="ORF">PIB30_069235</name>
</gene>
<dbReference type="Proteomes" id="UP001341840">
    <property type="component" value="Unassembled WGS sequence"/>
</dbReference>
<accession>A0ABU6UMJ0</accession>
<feature type="compositionally biased region" description="Polar residues" evidence="1">
    <location>
        <begin position="209"/>
        <end position="218"/>
    </location>
</feature>
<name>A0ABU6UMJ0_9FABA</name>
<comment type="caution">
    <text evidence="2">The sequence shown here is derived from an EMBL/GenBank/DDBJ whole genome shotgun (WGS) entry which is preliminary data.</text>
</comment>
<feature type="compositionally biased region" description="Basic and acidic residues" evidence="1">
    <location>
        <begin position="163"/>
        <end position="187"/>
    </location>
</feature>
<keyword evidence="3" id="KW-1185">Reference proteome</keyword>
<proteinExistence type="predicted"/>
<reference evidence="2 3" key="1">
    <citation type="journal article" date="2023" name="Plants (Basel)">
        <title>Bridging the Gap: Combining Genomics and Transcriptomics Approaches to Understand Stylosanthes scabra, an Orphan Legume from the Brazilian Caatinga.</title>
        <authorList>
            <person name="Ferreira-Neto J.R.C."/>
            <person name="da Silva M.D."/>
            <person name="Binneck E."/>
            <person name="de Melo N.F."/>
            <person name="da Silva R.H."/>
            <person name="de Melo A.L.T.M."/>
            <person name="Pandolfi V."/>
            <person name="Bustamante F.O."/>
            <person name="Brasileiro-Vidal A.C."/>
            <person name="Benko-Iseppon A.M."/>
        </authorList>
    </citation>
    <scope>NUCLEOTIDE SEQUENCE [LARGE SCALE GENOMIC DNA]</scope>
    <source>
        <tissue evidence="2">Leaves</tissue>
    </source>
</reference>
<evidence type="ECO:0000313" key="2">
    <source>
        <dbReference type="EMBL" id="MED6162321.1"/>
    </source>
</evidence>
<organism evidence="2 3">
    <name type="scientific">Stylosanthes scabra</name>
    <dbReference type="NCBI Taxonomy" id="79078"/>
    <lineage>
        <taxon>Eukaryota</taxon>
        <taxon>Viridiplantae</taxon>
        <taxon>Streptophyta</taxon>
        <taxon>Embryophyta</taxon>
        <taxon>Tracheophyta</taxon>
        <taxon>Spermatophyta</taxon>
        <taxon>Magnoliopsida</taxon>
        <taxon>eudicotyledons</taxon>
        <taxon>Gunneridae</taxon>
        <taxon>Pentapetalae</taxon>
        <taxon>rosids</taxon>
        <taxon>fabids</taxon>
        <taxon>Fabales</taxon>
        <taxon>Fabaceae</taxon>
        <taxon>Papilionoideae</taxon>
        <taxon>50 kb inversion clade</taxon>
        <taxon>dalbergioids sensu lato</taxon>
        <taxon>Dalbergieae</taxon>
        <taxon>Pterocarpus clade</taxon>
        <taxon>Stylosanthes</taxon>
    </lineage>
</organism>
<evidence type="ECO:0000256" key="1">
    <source>
        <dbReference type="SAM" id="MobiDB-lite"/>
    </source>
</evidence>
<dbReference type="EMBL" id="JASCZI010121585">
    <property type="protein sequence ID" value="MED6162321.1"/>
    <property type="molecule type" value="Genomic_DNA"/>
</dbReference>
<protein>
    <submittedName>
        <fullName evidence="2">Uncharacterized protein</fullName>
    </submittedName>
</protein>
<sequence length="218" mass="24316">MEEMVKAWPKLMKDVKSITSDVLPILRACTSEGGGHEVKVSGDTNGDKVKELLKLWFVKDSIKLAPLFSMSNLCFFVPVLRRLSRCPPCDDFAVAVLVLLRCWCCYDAGAAATMLVLLLCWSRCDAGAAATAACYLDQLAPLSLAQDKERSCLVRGIGKRVHEKEEDGQGKKVEHTKFHGDDTDELQRMANNNRRCANSGDEHNKGAQRRTQQQWTEK</sequence>
<feature type="region of interest" description="Disordered" evidence="1">
    <location>
        <begin position="163"/>
        <end position="218"/>
    </location>
</feature>